<dbReference type="SUPFAM" id="SSF50998">
    <property type="entry name" value="Quinoprotein alcohol dehydrogenase-like"/>
    <property type="match status" value="1"/>
</dbReference>
<dbReference type="SMART" id="SM00564">
    <property type="entry name" value="PQQ"/>
    <property type="match status" value="5"/>
</dbReference>
<dbReference type="PANTHER" id="PTHR32303">
    <property type="entry name" value="QUINOPROTEIN ALCOHOL DEHYDROGENASE (CYTOCHROME C)"/>
    <property type="match status" value="1"/>
</dbReference>
<dbReference type="Gene3D" id="2.140.10.10">
    <property type="entry name" value="Quinoprotein alcohol dehydrogenase-like superfamily"/>
    <property type="match status" value="1"/>
</dbReference>
<evidence type="ECO:0000313" key="5">
    <source>
        <dbReference type="EMBL" id="BAU93608.1"/>
    </source>
</evidence>
<keyword evidence="3" id="KW-0560">Oxidoreductase</keyword>
<dbReference type="GO" id="GO:0016491">
    <property type="term" value="F:oxidoreductase activity"/>
    <property type="evidence" value="ECO:0007669"/>
    <property type="project" value="UniProtKB-KW"/>
</dbReference>
<protein>
    <submittedName>
        <fullName evidence="5">Quinoprotein alcohol dehydrogenase</fullName>
    </submittedName>
</protein>
<evidence type="ECO:0000256" key="3">
    <source>
        <dbReference type="ARBA" id="ARBA00023002"/>
    </source>
</evidence>
<accession>A0A169RHH1</accession>
<dbReference type="Proteomes" id="UP000218288">
    <property type="component" value="Chromosome"/>
</dbReference>
<organism evidence="5 6">
    <name type="scientific">Methylorubrum populi</name>
    <dbReference type="NCBI Taxonomy" id="223967"/>
    <lineage>
        <taxon>Bacteria</taxon>
        <taxon>Pseudomonadati</taxon>
        <taxon>Pseudomonadota</taxon>
        <taxon>Alphaproteobacteria</taxon>
        <taxon>Hyphomicrobiales</taxon>
        <taxon>Methylobacteriaceae</taxon>
        <taxon>Methylorubrum</taxon>
    </lineage>
</organism>
<comment type="cofactor">
    <cofactor evidence="1">
        <name>pyrroloquinoline quinone</name>
        <dbReference type="ChEBI" id="CHEBI:58442"/>
    </cofactor>
</comment>
<dbReference type="Pfam" id="PF01011">
    <property type="entry name" value="PQQ"/>
    <property type="match status" value="2"/>
</dbReference>
<evidence type="ECO:0000256" key="2">
    <source>
        <dbReference type="ARBA" id="ARBA00008156"/>
    </source>
</evidence>
<dbReference type="InterPro" id="IPR011047">
    <property type="entry name" value="Quinoprotein_ADH-like_sf"/>
</dbReference>
<dbReference type="EMBL" id="AP014809">
    <property type="protein sequence ID" value="BAU93608.1"/>
    <property type="molecule type" value="Genomic_DNA"/>
</dbReference>
<dbReference type="AlphaFoldDB" id="A0A169RHH1"/>
<proteinExistence type="inferred from homology"/>
<feature type="domain" description="Pyrrolo-quinoline quinone repeat" evidence="4">
    <location>
        <begin position="524"/>
        <end position="591"/>
    </location>
</feature>
<comment type="similarity">
    <text evidence="2">Belongs to the bacterial PQQ dehydrogenase family.</text>
</comment>
<dbReference type="InterPro" id="IPR002372">
    <property type="entry name" value="PQQ_rpt_dom"/>
</dbReference>
<evidence type="ECO:0000256" key="1">
    <source>
        <dbReference type="ARBA" id="ARBA00001931"/>
    </source>
</evidence>
<dbReference type="InterPro" id="IPR018391">
    <property type="entry name" value="PQQ_b-propeller_rpt"/>
</dbReference>
<sequence length="619" mass="64844">MNGGIRVTRYATTPAQLTSARIGRGGISFAAALLLLVPALLPRAGASAQEAARSSGDWPAFGRDATNTHHSPLAQIDRGNVARLRPAWIFQTGVTGYFQAEPVVVEGVMYVSTTGNHVAALEAKSGRVLWTYTHKARTEKIFGPPSNRGVAVSGGLVYEATMDGRVIALDAKTGQLAWDREAVRPEEGETETASALAATLGDKPVQGSSRLGFKMPPLVAEGLVIVGVTGAGYGLHVEDERGGLDGGAVVGIEGGYGRRGWLAAYDARTGEERWRWYVTKADGWEGAFAETTPDGIPLNRDIAAEKAAAPKHREAWKVGGGSLWMTPAYDAALGLIYLGTGNPAPQNFGLTRPGDNLYTMSLVALDVKTGQLRWHFQQVPHEEWGYDVASPPFLLDYPTANGPVKAVAQASKLGWIYVHDRADGRLLGKSAPLITHKNLFVPPSPEGTVVSPGPLGAVSWHPVAYDAGSGLAFAQVRHGAATYTVKTAPAAGGRGEIRYTETGEAKGEPAYSTLTAVDLGHGGAVAWSRKAGSRLSGGTLATAGGLVFSGEEDGHLDAHDARTGEILWRFQCGAGIGGPPVTYTVDGRQYVAVAAGGASFTRASGFGTGDALVVFALPE</sequence>
<reference evidence="5 6" key="1">
    <citation type="journal article" date="2016" name="Genome Announc.">
        <title>Complete Genome Sequence of Methylobacterium populi P-1M, Isolated from Pink-Pigmented Household Biofilm.</title>
        <authorList>
            <person name="Morohoshi T."/>
            <person name="Ikeda T."/>
        </authorList>
    </citation>
    <scope>NUCLEOTIDE SEQUENCE [LARGE SCALE GENOMIC DNA]</scope>
    <source>
        <strain evidence="5 6">P-1M</strain>
    </source>
</reference>
<evidence type="ECO:0000259" key="4">
    <source>
        <dbReference type="Pfam" id="PF01011"/>
    </source>
</evidence>
<gene>
    <name evidence="5" type="ORF">MPPM_5003</name>
</gene>
<feature type="domain" description="Pyrrolo-quinoline quinone repeat" evidence="4">
    <location>
        <begin position="58"/>
        <end position="425"/>
    </location>
</feature>
<evidence type="ECO:0000313" key="6">
    <source>
        <dbReference type="Proteomes" id="UP000218288"/>
    </source>
</evidence>
<name>A0A169RHH1_9HYPH</name>